<proteinExistence type="predicted"/>
<dbReference type="PROSITE" id="PS50043">
    <property type="entry name" value="HTH_LUXR_2"/>
    <property type="match status" value="1"/>
</dbReference>
<dbReference type="GO" id="GO:0006355">
    <property type="term" value="P:regulation of DNA-templated transcription"/>
    <property type="evidence" value="ECO:0007669"/>
    <property type="project" value="InterPro"/>
</dbReference>
<feature type="domain" description="HTH luxR-type" evidence="1">
    <location>
        <begin position="1"/>
        <end position="52"/>
    </location>
</feature>
<organism evidence="2 3">
    <name type="scientific">Chromobacterium violaceum</name>
    <dbReference type="NCBI Taxonomy" id="536"/>
    <lineage>
        <taxon>Bacteria</taxon>
        <taxon>Pseudomonadati</taxon>
        <taxon>Pseudomonadota</taxon>
        <taxon>Betaproteobacteria</taxon>
        <taxon>Neisseriales</taxon>
        <taxon>Chromobacteriaceae</taxon>
        <taxon>Chromobacterium</taxon>
    </lineage>
</organism>
<dbReference type="EMBL" id="LR134182">
    <property type="protein sequence ID" value="VEB43026.1"/>
    <property type="molecule type" value="Genomic_DNA"/>
</dbReference>
<evidence type="ECO:0000313" key="3">
    <source>
        <dbReference type="Proteomes" id="UP000275777"/>
    </source>
</evidence>
<dbReference type="InterPro" id="IPR000792">
    <property type="entry name" value="Tscrpt_reg_LuxR_C"/>
</dbReference>
<dbReference type="InterPro" id="IPR016032">
    <property type="entry name" value="Sig_transdc_resp-reg_C-effctor"/>
</dbReference>
<dbReference type="Proteomes" id="UP000275777">
    <property type="component" value="Chromosome"/>
</dbReference>
<protein>
    <submittedName>
        <fullName evidence="2">Capsular synthesis regulator component B</fullName>
    </submittedName>
</protein>
<evidence type="ECO:0000313" key="2">
    <source>
        <dbReference type="EMBL" id="VEB43026.1"/>
    </source>
</evidence>
<dbReference type="InterPro" id="IPR036388">
    <property type="entry name" value="WH-like_DNA-bd_sf"/>
</dbReference>
<dbReference type="SMART" id="SM00421">
    <property type="entry name" value="HTH_LUXR"/>
    <property type="match status" value="1"/>
</dbReference>
<dbReference type="AlphaFoldDB" id="A0A447TDR0"/>
<dbReference type="Gene3D" id="1.10.10.10">
    <property type="entry name" value="Winged helix-like DNA-binding domain superfamily/Winged helix DNA-binding domain"/>
    <property type="match status" value="1"/>
</dbReference>
<gene>
    <name evidence="2" type="primary">rcsB_2</name>
    <name evidence="2" type="ORF">NCTC9695_03480</name>
</gene>
<name>A0A447TDR0_CHRVL</name>
<dbReference type="GO" id="GO:0003677">
    <property type="term" value="F:DNA binding"/>
    <property type="evidence" value="ECO:0007669"/>
    <property type="project" value="InterPro"/>
</dbReference>
<accession>A0A447TDR0</accession>
<evidence type="ECO:0000259" key="1">
    <source>
        <dbReference type="PROSITE" id="PS50043"/>
    </source>
</evidence>
<reference evidence="2 3" key="1">
    <citation type="submission" date="2018-12" db="EMBL/GenBank/DDBJ databases">
        <authorList>
            <consortium name="Pathogen Informatics"/>
        </authorList>
    </citation>
    <scope>NUCLEOTIDE SEQUENCE [LARGE SCALE GENOMIC DNA]</scope>
    <source>
        <strain evidence="2 3">NCTC9695</strain>
    </source>
</reference>
<sequence length="53" mass="5980">MLRCCLLGLSVSEIAVKFSRSIKTISNQKQSALKKLGLRSDNELFLQQQRLEG</sequence>
<dbReference type="SUPFAM" id="SSF46894">
    <property type="entry name" value="C-terminal effector domain of the bipartite response regulators"/>
    <property type="match status" value="1"/>
</dbReference>
<dbReference type="PROSITE" id="PS00622">
    <property type="entry name" value="HTH_LUXR_1"/>
    <property type="match status" value="1"/>
</dbReference>
<dbReference type="Pfam" id="PF00196">
    <property type="entry name" value="GerE"/>
    <property type="match status" value="1"/>
</dbReference>